<dbReference type="PANTHER" id="PTHR10443">
    <property type="entry name" value="MICROSOMAL DIPEPTIDASE"/>
    <property type="match status" value="1"/>
</dbReference>
<accession>X0ZAK1</accession>
<dbReference type="CDD" id="cd01301">
    <property type="entry name" value="rDP_like"/>
    <property type="match status" value="1"/>
</dbReference>
<dbReference type="PROSITE" id="PS00869">
    <property type="entry name" value="RENAL_DIPEPTIDASE_1"/>
    <property type="match status" value="1"/>
</dbReference>
<dbReference type="InterPro" id="IPR000180">
    <property type="entry name" value="Dipep_AS"/>
</dbReference>
<gene>
    <name evidence="1" type="ORF">S01H4_03443</name>
</gene>
<dbReference type="Pfam" id="PF01244">
    <property type="entry name" value="Peptidase_M19"/>
    <property type="match status" value="1"/>
</dbReference>
<dbReference type="Gene3D" id="3.20.20.140">
    <property type="entry name" value="Metal-dependent hydrolases"/>
    <property type="match status" value="1"/>
</dbReference>
<dbReference type="InterPro" id="IPR008257">
    <property type="entry name" value="Pept_M19"/>
</dbReference>
<dbReference type="SUPFAM" id="SSF51556">
    <property type="entry name" value="Metallo-dependent hydrolases"/>
    <property type="match status" value="1"/>
</dbReference>
<reference evidence="1" key="1">
    <citation type="journal article" date="2014" name="Front. Microbiol.">
        <title>High frequency of phylogenetically diverse reductive dehalogenase-homologous genes in deep subseafloor sedimentary metagenomes.</title>
        <authorList>
            <person name="Kawai M."/>
            <person name="Futagami T."/>
            <person name="Toyoda A."/>
            <person name="Takaki Y."/>
            <person name="Nishi S."/>
            <person name="Hori S."/>
            <person name="Arai W."/>
            <person name="Tsubouchi T."/>
            <person name="Morono Y."/>
            <person name="Uchiyama I."/>
            <person name="Ito T."/>
            <person name="Fujiyama A."/>
            <person name="Inagaki F."/>
            <person name="Takami H."/>
        </authorList>
    </citation>
    <scope>NUCLEOTIDE SEQUENCE</scope>
    <source>
        <strain evidence="1">Expedition CK06-06</strain>
    </source>
</reference>
<evidence type="ECO:0000313" key="1">
    <source>
        <dbReference type="EMBL" id="GAG57443.1"/>
    </source>
</evidence>
<protein>
    <recommendedName>
        <fullName evidence="2">Membrane dipeptidase</fullName>
    </recommendedName>
</protein>
<sequence>MNVGESNLPETNTHLIKAKQIHQKAIVFDGHCDTILEIMNHKRTLEKKSTTGHLDIPRMKEGGVDVQFFAVFIEDIYKPDRSLKRTLQLIDCFYREIEENQDDISLVTNYNQIKEANKTGKIAAILSIEGGEALEGDLGVLRVLYRLGVRLLTLTWNQRNQIADGIGESRTGSGLTEFGLKVIDEMNRLGMLIDVSHLSETGFWDVIKRSKTPIVASHSNCYALCPHPRNLKDEQIKVLADKGGVIGITFVPNFLTQEKRKTTVKDVVKHIDYLVEKVGVDCVGLGSDFDGTDGLPLGLEGVDKIPNITEGLLDRGYKEKDIKKILGENFLRVFKEVIG</sequence>
<comment type="caution">
    <text evidence="1">The sequence shown here is derived from an EMBL/GenBank/DDBJ whole genome shotgun (WGS) entry which is preliminary data.</text>
</comment>
<organism evidence="1">
    <name type="scientific">marine sediment metagenome</name>
    <dbReference type="NCBI Taxonomy" id="412755"/>
    <lineage>
        <taxon>unclassified sequences</taxon>
        <taxon>metagenomes</taxon>
        <taxon>ecological metagenomes</taxon>
    </lineage>
</organism>
<dbReference type="AlphaFoldDB" id="X0ZAK1"/>
<dbReference type="GO" id="GO:0006508">
    <property type="term" value="P:proteolysis"/>
    <property type="evidence" value="ECO:0007669"/>
    <property type="project" value="InterPro"/>
</dbReference>
<dbReference type="InterPro" id="IPR032466">
    <property type="entry name" value="Metal_Hydrolase"/>
</dbReference>
<name>X0ZAK1_9ZZZZ</name>
<proteinExistence type="predicted"/>
<dbReference type="GO" id="GO:0070573">
    <property type="term" value="F:metallodipeptidase activity"/>
    <property type="evidence" value="ECO:0007669"/>
    <property type="project" value="InterPro"/>
</dbReference>
<dbReference type="PROSITE" id="PS51365">
    <property type="entry name" value="RENAL_DIPEPTIDASE_2"/>
    <property type="match status" value="1"/>
</dbReference>
<evidence type="ECO:0008006" key="2">
    <source>
        <dbReference type="Google" id="ProtNLM"/>
    </source>
</evidence>
<dbReference type="EMBL" id="BART01000844">
    <property type="protein sequence ID" value="GAG57443.1"/>
    <property type="molecule type" value="Genomic_DNA"/>
</dbReference>
<dbReference type="PANTHER" id="PTHR10443:SF12">
    <property type="entry name" value="DIPEPTIDASE"/>
    <property type="match status" value="1"/>
</dbReference>